<protein>
    <submittedName>
        <fullName evidence="3">Nuclear transport factor 2 family protein</fullName>
    </submittedName>
</protein>
<gene>
    <name evidence="3" type="ORF">P0Y56_16530</name>
</gene>
<evidence type="ECO:0000256" key="1">
    <source>
        <dbReference type="SAM" id="SignalP"/>
    </source>
</evidence>
<dbReference type="EMBL" id="CP119316">
    <property type="protein sequence ID" value="WEK46590.1"/>
    <property type="molecule type" value="Genomic_DNA"/>
</dbReference>
<evidence type="ECO:0000313" key="4">
    <source>
        <dbReference type="Proteomes" id="UP001218362"/>
    </source>
</evidence>
<dbReference type="Gene3D" id="3.10.450.50">
    <property type="match status" value="1"/>
</dbReference>
<dbReference type="KEGG" id="acob:P0Y56_16530"/>
<dbReference type="Proteomes" id="UP001218362">
    <property type="component" value="Chromosome"/>
</dbReference>
<feature type="signal peptide" evidence="1">
    <location>
        <begin position="1"/>
        <end position="22"/>
    </location>
</feature>
<proteinExistence type="predicted"/>
<name>A0AAJ5X2N6_9SPHN</name>
<accession>A0AAJ5X2N6</accession>
<feature type="domain" description="SnoaL-like" evidence="2">
    <location>
        <begin position="40"/>
        <end position="165"/>
    </location>
</feature>
<evidence type="ECO:0000313" key="3">
    <source>
        <dbReference type="EMBL" id="WEK46590.1"/>
    </source>
</evidence>
<sequence length="239" mass="26435">MRKTLFSLCAASLTFAAAPAFAQQTPQARLAAYEHRVELLEDQDAVENLQADYGYYFDKGLWDDVADLFTTKGSFEYGQRGVYIGRERVRHALLLFGPQGLAPARLNNHMQLQAVIVVAPDGKTATGRWQGMVMLGEPGHNGIWGVGVYENTYAKEGGVWKISSLHFYPVALTDYDGGFMKSALPMEGVSALYPPDKPPTEVYRSFPSNYIPPFSFVHPVTGQSLKNLPQPKDDLAGRE</sequence>
<keyword evidence="1" id="KW-0732">Signal</keyword>
<feature type="chain" id="PRO_5042521429" evidence="1">
    <location>
        <begin position="23"/>
        <end position="239"/>
    </location>
</feature>
<dbReference type="InterPro" id="IPR037401">
    <property type="entry name" value="SnoaL-like"/>
</dbReference>
<evidence type="ECO:0000259" key="2">
    <source>
        <dbReference type="Pfam" id="PF13577"/>
    </source>
</evidence>
<reference evidence="3" key="1">
    <citation type="submission" date="2023-03" db="EMBL/GenBank/DDBJ databases">
        <title>Andean soil-derived lignocellulolytic bacterial consortium as a source of novel taxa and putative plastic-active enzymes.</title>
        <authorList>
            <person name="Diaz-Garcia L."/>
            <person name="Chuvochina M."/>
            <person name="Feuerriegel G."/>
            <person name="Bunk B."/>
            <person name="Sproer C."/>
            <person name="Streit W.R."/>
            <person name="Rodriguez L.M."/>
            <person name="Overmann J."/>
            <person name="Jimenez D.J."/>
        </authorList>
    </citation>
    <scope>NUCLEOTIDE SEQUENCE</scope>
    <source>
        <strain evidence="3">MAG 26</strain>
    </source>
</reference>
<dbReference type="InterPro" id="IPR032710">
    <property type="entry name" value="NTF2-like_dom_sf"/>
</dbReference>
<dbReference type="SUPFAM" id="SSF54427">
    <property type="entry name" value="NTF2-like"/>
    <property type="match status" value="1"/>
</dbReference>
<dbReference type="AlphaFoldDB" id="A0AAJ5X2N6"/>
<organism evidence="3 4">
    <name type="scientific">Candidatus Andeanibacterium colombiense</name>
    <dbReference type="NCBI Taxonomy" id="3121345"/>
    <lineage>
        <taxon>Bacteria</taxon>
        <taxon>Pseudomonadati</taxon>
        <taxon>Pseudomonadota</taxon>
        <taxon>Alphaproteobacteria</taxon>
        <taxon>Sphingomonadales</taxon>
        <taxon>Sphingomonadaceae</taxon>
        <taxon>Candidatus Andeanibacterium</taxon>
    </lineage>
</organism>
<dbReference type="Pfam" id="PF13577">
    <property type="entry name" value="SnoaL_4"/>
    <property type="match status" value="1"/>
</dbReference>